<gene>
    <name evidence="1" type="ORF">E5336_03825</name>
</gene>
<protein>
    <submittedName>
        <fullName evidence="1">Aminopeptidase</fullName>
        <ecNumber evidence="1">3.4.11.-</ecNumber>
    </submittedName>
</protein>
<keyword evidence="1" id="KW-0378">Hydrolase</keyword>
<keyword evidence="1" id="KW-0031">Aminopeptidase</keyword>
<evidence type="ECO:0000313" key="2">
    <source>
        <dbReference type="Proteomes" id="UP000308836"/>
    </source>
</evidence>
<dbReference type="EC" id="3.4.11.-" evidence="1"/>
<dbReference type="Proteomes" id="UP000308836">
    <property type="component" value="Unassembled WGS sequence"/>
</dbReference>
<accession>A0AC61R912</accession>
<name>A0AC61R912_9FIRM</name>
<reference evidence="1" key="1">
    <citation type="submission" date="2019-04" db="EMBL/GenBank/DDBJ databases">
        <title>Microbes associate with the intestines of laboratory mice.</title>
        <authorList>
            <person name="Navarre W."/>
            <person name="Wong E."/>
            <person name="Huang K."/>
            <person name="Tropini C."/>
            <person name="Ng K."/>
            <person name="Yu B."/>
        </authorList>
    </citation>
    <scope>NUCLEOTIDE SEQUENCE</scope>
    <source>
        <strain evidence="1">NM09_H32</strain>
    </source>
</reference>
<evidence type="ECO:0000313" key="1">
    <source>
        <dbReference type="EMBL" id="TGY66432.1"/>
    </source>
</evidence>
<comment type="caution">
    <text evidence="1">The sequence shown here is derived from an EMBL/GenBank/DDBJ whole genome shotgun (WGS) entry which is preliminary data.</text>
</comment>
<organism evidence="1 2">
    <name type="scientific">Dubosiella muris</name>
    <dbReference type="NCBI Taxonomy" id="3038133"/>
    <lineage>
        <taxon>Bacteria</taxon>
        <taxon>Bacillati</taxon>
        <taxon>Bacillota</taxon>
        <taxon>Erysipelotrichia</taxon>
        <taxon>Erysipelotrichales</taxon>
        <taxon>Erysipelotrichaceae</taxon>
        <taxon>Dubosiella</taxon>
    </lineage>
</organism>
<sequence>MNETFLRKLSNADAIASKETEVRDLLVEANREHCDEIRCDHLGSVIFVKKGCGAHPLKIMFTAHMDEVGFRVRHISDLGFVYLIKTGGVLDNCLDMQKVRITTRSGKKLPGIMNCQRDKAGHPDDIYVDLGFETREQAEKAGLEIGDMVTFDTTCVLPEGTGTIMGKAMDDRTGCYVVSKVLEKLKDRRLENDILMCATSSEEVGTRGAKTAVFQEDPDIVFAIDVANHPELDRSFKNHRQLHKGCMIEHYDKTMAPNDKLLQFAKETARKANISFQEDMLSGGGTDCAQAHLIGNGKPALVIGIPLRYCHGPASIASLSDIDNAVAFVCELAATLTRKNYEQFLQFTGGMK</sequence>
<dbReference type="EMBL" id="SRYG01000006">
    <property type="protein sequence ID" value="TGY66432.1"/>
    <property type="molecule type" value="Genomic_DNA"/>
</dbReference>
<keyword evidence="2" id="KW-1185">Reference proteome</keyword>
<keyword evidence="1" id="KW-0645">Protease</keyword>
<proteinExistence type="predicted"/>